<evidence type="ECO:0000313" key="3">
    <source>
        <dbReference type="Proteomes" id="UP000784294"/>
    </source>
</evidence>
<comment type="caution">
    <text evidence="2">The sequence shown here is derived from an EMBL/GenBank/DDBJ whole genome shotgun (WGS) entry which is preliminary data.</text>
</comment>
<gene>
    <name evidence="2" type="ORF">PXEA_LOCUS10113</name>
</gene>
<protein>
    <submittedName>
        <fullName evidence="2">Uncharacterized protein</fullName>
    </submittedName>
</protein>
<organism evidence="2 3">
    <name type="scientific">Protopolystoma xenopodis</name>
    <dbReference type="NCBI Taxonomy" id="117903"/>
    <lineage>
        <taxon>Eukaryota</taxon>
        <taxon>Metazoa</taxon>
        <taxon>Spiralia</taxon>
        <taxon>Lophotrochozoa</taxon>
        <taxon>Platyhelminthes</taxon>
        <taxon>Monogenea</taxon>
        <taxon>Polyopisthocotylea</taxon>
        <taxon>Polystomatidea</taxon>
        <taxon>Polystomatidae</taxon>
        <taxon>Protopolystoma</taxon>
    </lineage>
</organism>
<dbReference type="AlphaFoldDB" id="A0A3S5ABN4"/>
<dbReference type="Proteomes" id="UP000784294">
    <property type="component" value="Unassembled WGS sequence"/>
</dbReference>
<evidence type="ECO:0000313" key="2">
    <source>
        <dbReference type="EMBL" id="VEL16673.1"/>
    </source>
</evidence>
<reference evidence="2" key="1">
    <citation type="submission" date="2018-11" db="EMBL/GenBank/DDBJ databases">
        <authorList>
            <consortium name="Pathogen Informatics"/>
        </authorList>
    </citation>
    <scope>NUCLEOTIDE SEQUENCE</scope>
</reference>
<keyword evidence="3" id="KW-1185">Reference proteome</keyword>
<sequence>MHASIFAGSIGYILDISAIPPLPLYVLLAVDSLKASDLAVRPGGQDTGEAEPSGNDTSGSQGGECILDIWNSIDLKAGGARSREHSISGIG</sequence>
<accession>A0A3S5ABN4</accession>
<name>A0A3S5ABN4_9PLAT</name>
<proteinExistence type="predicted"/>
<dbReference type="EMBL" id="CAAALY010029443">
    <property type="protein sequence ID" value="VEL16673.1"/>
    <property type="molecule type" value="Genomic_DNA"/>
</dbReference>
<evidence type="ECO:0000256" key="1">
    <source>
        <dbReference type="SAM" id="MobiDB-lite"/>
    </source>
</evidence>
<feature type="region of interest" description="Disordered" evidence="1">
    <location>
        <begin position="40"/>
        <end position="63"/>
    </location>
</feature>